<feature type="transmembrane region" description="Helical" evidence="2">
    <location>
        <begin position="80"/>
        <end position="99"/>
    </location>
</feature>
<feature type="transmembrane region" description="Helical" evidence="2">
    <location>
        <begin position="212"/>
        <end position="232"/>
    </location>
</feature>
<accession>A0A8J5XZZ7</accession>
<proteinExistence type="predicted"/>
<keyword evidence="2" id="KW-1133">Transmembrane helix</keyword>
<name>A0A8J5XZZ7_DIALT</name>
<gene>
    <name evidence="3" type="ORF">KFE25_007467</name>
</gene>
<keyword evidence="2" id="KW-0472">Membrane</keyword>
<keyword evidence="4" id="KW-1185">Reference proteome</keyword>
<feature type="transmembrane region" description="Helical" evidence="2">
    <location>
        <begin position="119"/>
        <end position="143"/>
    </location>
</feature>
<dbReference type="Pfam" id="PF21534">
    <property type="entry name" value="Rost"/>
    <property type="match status" value="1"/>
</dbReference>
<reference evidence="3" key="1">
    <citation type="submission" date="2021-05" db="EMBL/GenBank/DDBJ databases">
        <title>The genome of the haptophyte Pavlova lutheri (Diacronema luteri, Pavlovales) - a model for lipid biosynthesis in eukaryotic algae.</title>
        <authorList>
            <person name="Hulatt C.J."/>
            <person name="Posewitz M.C."/>
        </authorList>
    </citation>
    <scope>NUCLEOTIDE SEQUENCE</scope>
    <source>
        <strain evidence="3">NIVA-4/92</strain>
    </source>
</reference>
<evidence type="ECO:0008006" key="5">
    <source>
        <dbReference type="Google" id="ProtNLM"/>
    </source>
</evidence>
<feature type="transmembrane region" description="Helical" evidence="2">
    <location>
        <begin position="155"/>
        <end position="177"/>
    </location>
</feature>
<evidence type="ECO:0000313" key="4">
    <source>
        <dbReference type="Proteomes" id="UP000751190"/>
    </source>
</evidence>
<evidence type="ECO:0000256" key="2">
    <source>
        <dbReference type="SAM" id="Phobius"/>
    </source>
</evidence>
<dbReference type="OrthoDB" id="419711at2759"/>
<comment type="caution">
    <text evidence="3">The sequence shown here is derived from an EMBL/GenBank/DDBJ whole genome shotgun (WGS) entry which is preliminary data.</text>
</comment>
<evidence type="ECO:0000256" key="1">
    <source>
        <dbReference type="SAM" id="MobiDB-lite"/>
    </source>
</evidence>
<keyword evidence="2" id="KW-0812">Transmembrane</keyword>
<evidence type="ECO:0000313" key="3">
    <source>
        <dbReference type="EMBL" id="KAG8468949.1"/>
    </source>
</evidence>
<feature type="region of interest" description="Disordered" evidence="1">
    <location>
        <begin position="1"/>
        <end position="23"/>
    </location>
</feature>
<dbReference type="EMBL" id="JAGTXO010000003">
    <property type="protein sequence ID" value="KAG8468949.1"/>
    <property type="molecule type" value="Genomic_DNA"/>
</dbReference>
<dbReference type="InterPro" id="IPR049352">
    <property type="entry name" value="Rost"/>
</dbReference>
<sequence length="322" mass="35087">MGLCASGPQDARPLVSADPPSDAPLKRQATVRRNMGVCGGCFRYISNAWAFDNFDMDLEGGDWRYAFATSRAMRSHTTLLLLRIGLCALMAVYFAFVLAQYAPGPLGGLRFWAIHFSSWVDSCVLVYLVASVGVHVRALLLAGTPEPRSPALTPWYVSFLWFLYAIALPMSIVSMALELVPSFGGLGRTAPFMDAREPPVVLMLVSMFLNNFSYHVFLAIWPMLFALAYIAFTLCYYRLSGADEDGALYIFAKLDWASPGSATGVTGATFAIGGALLSLCWCACSALVRSVSDTEAWKRIEAAHAMLVLPGARNHMRQGGVH</sequence>
<dbReference type="AlphaFoldDB" id="A0A8J5XZZ7"/>
<protein>
    <recommendedName>
        <fullName evidence="5">Transmembrane protein</fullName>
    </recommendedName>
</protein>
<organism evidence="3 4">
    <name type="scientific">Diacronema lutheri</name>
    <name type="common">Unicellular marine alga</name>
    <name type="synonym">Monochrysis lutheri</name>
    <dbReference type="NCBI Taxonomy" id="2081491"/>
    <lineage>
        <taxon>Eukaryota</taxon>
        <taxon>Haptista</taxon>
        <taxon>Haptophyta</taxon>
        <taxon>Pavlovophyceae</taxon>
        <taxon>Pavlovales</taxon>
        <taxon>Pavlovaceae</taxon>
        <taxon>Diacronema</taxon>
    </lineage>
</organism>
<dbReference type="Proteomes" id="UP000751190">
    <property type="component" value="Unassembled WGS sequence"/>
</dbReference>